<evidence type="ECO:0000313" key="2">
    <source>
        <dbReference type="Proteomes" id="UP000465263"/>
    </source>
</evidence>
<dbReference type="Proteomes" id="UP000465263">
    <property type="component" value="Unassembled WGS sequence"/>
</dbReference>
<protein>
    <submittedName>
        <fullName evidence="1">Uncharacterized protein</fullName>
    </submittedName>
</protein>
<gene>
    <name evidence="1" type="ORF">MSEN_14780</name>
</gene>
<proteinExistence type="predicted"/>
<reference evidence="1 2" key="1">
    <citation type="journal article" date="2019" name="Emerg. Microbes Infect.">
        <title>Comprehensive subspecies identification of 175 nontuberculous mycobacteria species based on 7547 genomic profiles.</title>
        <authorList>
            <person name="Matsumoto Y."/>
            <person name="Kinjo T."/>
            <person name="Motooka D."/>
            <person name="Nabeya D."/>
            <person name="Jung N."/>
            <person name="Uechi K."/>
            <person name="Horii T."/>
            <person name="Iida T."/>
            <person name="Fujita J."/>
            <person name="Nakamura S."/>
        </authorList>
    </citation>
    <scope>NUCLEOTIDE SEQUENCE [LARGE SCALE GENOMIC DNA]</scope>
    <source>
        <strain evidence="1 2">JCM 16017</strain>
    </source>
</reference>
<sequence>MTTVGTTSQAAQSITSCRTAPAGAGRIPARTPTTATAISNQAEIANGTLSSKNCCCAISRTVWPFTGRIQATCQICRWLNHRNGASTARAIPAAPAKRRCTERSLPHARRPTACTATMSTVKVFSRVEATSAAP</sequence>
<dbReference type="EMBL" id="BLKV01000001">
    <property type="protein sequence ID" value="GFG69758.1"/>
    <property type="molecule type" value="Genomic_DNA"/>
</dbReference>
<dbReference type="AlphaFoldDB" id="A0A7I9XJ71"/>
<name>A0A7I9XJ71_9MYCO</name>
<organism evidence="1 2">
    <name type="scientific">Mycolicibacter senuensis</name>
    <dbReference type="NCBI Taxonomy" id="386913"/>
    <lineage>
        <taxon>Bacteria</taxon>
        <taxon>Bacillati</taxon>
        <taxon>Actinomycetota</taxon>
        <taxon>Actinomycetes</taxon>
        <taxon>Mycobacteriales</taxon>
        <taxon>Mycobacteriaceae</taxon>
        <taxon>Mycolicibacter</taxon>
    </lineage>
</organism>
<accession>A0A7I9XJ71</accession>
<keyword evidence="2" id="KW-1185">Reference proteome</keyword>
<evidence type="ECO:0000313" key="1">
    <source>
        <dbReference type="EMBL" id="GFG69758.1"/>
    </source>
</evidence>
<comment type="caution">
    <text evidence="1">The sequence shown here is derived from an EMBL/GenBank/DDBJ whole genome shotgun (WGS) entry which is preliminary data.</text>
</comment>